<evidence type="ECO:0000256" key="4">
    <source>
        <dbReference type="RuleBase" id="RU003719"/>
    </source>
</evidence>
<sequence>MKVAVFSAKSYDRQFLDAANVAQHQPHSFSYYDVLLTPQTASLAQGNEAVCVFVNDDVGAATLQQLAALGVRLVTLRCNGFNNVDLRAAADLGITVTRVSNYSPYSVAEHTVGLILMLNRKLHRAYNRVRDDNFALDGLMGFDLHGCTVGIIGTGKIGRIVGQIMAGFGCRLYCYDPYPNEALAAIATYTSLDTLLSEADIITLHCPLTDTNQHLINHDTIAQMKRGVMLINTSRGKLVDTKAVIEGIKSGQIGYVGIDVYEEEDSLFFQDLSDTIIQDDTFQLLQSFPNVVITAHQAFFTRNALEDIAATTLENLSHFEQRLPLIHEVTYNPDL</sequence>
<evidence type="ECO:0000313" key="8">
    <source>
        <dbReference type="Proteomes" id="UP000231057"/>
    </source>
</evidence>
<dbReference type="SUPFAM" id="SSF52283">
    <property type="entry name" value="Formate/glycerate dehydrogenase catalytic domain-like"/>
    <property type="match status" value="1"/>
</dbReference>
<dbReference type="Proteomes" id="UP000231057">
    <property type="component" value="Chromosome"/>
</dbReference>
<evidence type="ECO:0000256" key="3">
    <source>
        <dbReference type="ARBA" id="ARBA00023027"/>
    </source>
</evidence>
<dbReference type="InterPro" id="IPR058205">
    <property type="entry name" value="D-LDH-like"/>
</dbReference>
<accession>A0A2D2Q0H3</accession>
<dbReference type="PROSITE" id="PS00065">
    <property type="entry name" value="D_2_HYDROXYACID_DH_1"/>
    <property type="match status" value="1"/>
</dbReference>
<keyword evidence="2 4" id="KW-0560">Oxidoreductase</keyword>
<dbReference type="Pfam" id="PF00389">
    <property type="entry name" value="2-Hacid_dh"/>
    <property type="match status" value="1"/>
</dbReference>
<dbReference type="InterPro" id="IPR006139">
    <property type="entry name" value="D-isomer_2_OHA_DH_cat_dom"/>
</dbReference>
<evidence type="ECO:0000313" key="7">
    <source>
        <dbReference type="EMBL" id="ATS17969.1"/>
    </source>
</evidence>
<feature type="domain" description="D-isomer specific 2-hydroxyacid dehydrogenase catalytic" evidence="5">
    <location>
        <begin position="3"/>
        <end position="329"/>
    </location>
</feature>
<dbReference type="PROSITE" id="PS00670">
    <property type="entry name" value="D_2_HYDROXYACID_DH_2"/>
    <property type="match status" value="1"/>
</dbReference>
<name>A0A2D2Q0H3_PARLV</name>
<keyword evidence="3" id="KW-0520">NAD</keyword>
<dbReference type="KEGG" id="slw:BRW62_03545"/>
<dbReference type="RefSeq" id="WP_099798323.1">
    <property type="nucleotide sequence ID" value="NZ_CP018092.1"/>
</dbReference>
<dbReference type="InterPro" id="IPR036291">
    <property type="entry name" value="NAD(P)-bd_dom_sf"/>
</dbReference>
<dbReference type="EMBL" id="CP018092">
    <property type="protein sequence ID" value="ATS17969.1"/>
    <property type="molecule type" value="Genomic_DNA"/>
</dbReference>
<gene>
    <name evidence="7" type="ORF">BRW62_03545</name>
</gene>
<reference evidence="8" key="2">
    <citation type="journal article" date="2022" name="Front. Microbiol.">
        <title>Comparative Genomic Analysis Revealed Distinct Molecular Components and Organization of CO2-Concentrating Mechanism in Thermophilic Cyanobacteria.</title>
        <authorList>
            <person name="Tang J."/>
            <person name="Zhou H."/>
            <person name="Yao D."/>
            <person name="Riaz S."/>
            <person name="You D."/>
            <person name="Klepacz-Smolka A."/>
            <person name="Daroch M."/>
        </authorList>
    </citation>
    <scope>NUCLEOTIDE SEQUENCE [LARGE SCALE GENOMIC DNA]</scope>
    <source>
        <strain evidence="8">PCC 6715</strain>
    </source>
</reference>
<evidence type="ECO:0000256" key="1">
    <source>
        <dbReference type="ARBA" id="ARBA00005854"/>
    </source>
</evidence>
<evidence type="ECO:0000259" key="6">
    <source>
        <dbReference type="Pfam" id="PF02826"/>
    </source>
</evidence>
<dbReference type="SUPFAM" id="SSF51735">
    <property type="entry name" value="NAD(P)-binding Rossmann-fold domains"/>
    <property type="match status" value="1"/>
</dbReference>
<protein>
    <submittedName>
        <fullName evidence="7">Hydroxyacid dehydrogenase</fullName>
    </submittedName>
</protein>
<dbReference type="Gene3D" id="3.40.50.720">
    <property type="entry name" value="NAD(P)-binding Rossmann-like Domain"/>
    <property type="match status" value="2"/>
</dbReference>
<dbReference type="InterPro" id="IPR029753">
    <property type="entry name" value="D-isomer_DH_CS"/>
</dbReference>
<dbReference type="AlphaFoldDB" id="A0A2D2Q0H3"/>
<dbReference type="PANTHER" id="PTHR43026">
    <property type="entry name" value="2-HYDROXYACID DEHYDROGENASE HOMOLOG 1-RELATED"/>
    <property type="match status" value="1"/>
</dbReference>
<dbReference type="OrthoDB" id="9805416at2"/>
<reference evidence="7 8" key="1">
    <citation type="submission" date="2016-11" db="EMBL/GenBank/DDBJ databases">
        <title>Complete genome sequence of thermophilic cyanobacteria strain Synechococcus sp. PCC6715.</title>
        <authorList>
            <person name="Tang J."/>
            <person name="Daroch M."/>
            <person name="Liang Y."/>
            <person name="Jiang D."/>
            <person name="Shah M."/>
        </authorList>
    </citation>
    <scope>NUCLEOTIDE SEQUENCE [LARGE SCALE GENOMIC DNA]</scope>
    <source>
        <strain evidence="7 8">PCC 6715</strain>
    </source>
</reference>
<keyword evidence="8" id="KW-1185">Reference proteome</keyword>
<feature type="domain" description="D-isomer specific 2-hydroxyacid dehydrogenase NAD-binding" evidence="6">
    <location>
        <begin position="112"/>
        <end position="298"/>
    </location>
</feature>
<evidence type="ECO:0000259" key="5">
    <source>
        <dbReference type="Pfam" id="PF00389"/>
    </source>
</evidence>
<dbReference type="Pfam" id="PF02826">
    <property type="entry name" value="2-Hacid_dh_C"/>
    <property type="match status" value="1"/>
</dbReference>
<dbReference type="InterPro" id="IPR006140">
    <property type="entry name" value="D-isomer_DH_NAD-bd"/>
</dbReference>
<dbReference type="PANTHER" id="PTHR43026:SF1">
    <property type="entry name" value="2-HYDROXYACID DEHYDROGENASE HOMOLOG 1-RELATED"/>
    <property type="match status" value="1"/>
</dbReference>
<dbReference type="GO" id="GO:0051287">
    <property type="term" value="F:NAD binding"/>
    <property type="evidence" value="ECO:0007669"/>
    <property type="project" value="InterPro"/>
</dbReference>
<dbReference type="InterPro" id="IPR029752">
    <property type="entry name" value="D-isomer_DH_CS1"/>
</dbReference>
<comment type="similarity">
    <text evidence="1 4">Belongs to the D-isomer specific 2-hydroxyacid dehydrogenase family.</text>
</comment>
<evidence type="ECO:0000256" key="2">
    <source>
        <dbReference type="ARBA" id="ARBA00023002"/>
    </source>
</evidence>
<dbReference type="CDD" id="cd12183">
    <property type="entry name" value="LDH_like_2"/>
    <property type="match status" value="1"/>
</dbReference>
<proteinExistence type="inferred from homology"/>
<dbReference type="GO" id="GO:0008720">
    <property type="term" value="F:D-lactate dehydrogenase (NAD+) activity"/>
    <property type="evidence" value="ECO:0007669"/>
    <property type="project" value="TreeGrafter"/>
</dbReference>
<organism evidence="7 8">
    <name type="scientific">Parathermosynechococcus lividus PCC 6715</name>
    <dbReference type="NCBI Taxonomy" id="1917166"/>
    <lineage>
        <taxon>Bacteria</taxon>
        <taxon>Bacillati</taxon>
        <taxon>Cyanobacteriota</taxon>
        <taxon>Cyanophyceae</taxon>
        <taxon>Acaryochloridales</taxon>
        <taxon>Thermosynechococcaceae</taxon>
        <taxon>Parathermosynechococcus</taxon>
    </lineage>
</organism>
<dbReference type="PROSITE" id="PS00671">
    <property type="entry name" value="D_2_HYDROXYACID_DH_3"/>
    <property type="match status" value="1"/>
</dbReference>